<keyword evidence="10 11" id="KW-0407">Ion channel</keyword>
<sequence>MGDAGREGARSSSTESRRSKKNSHVAIEMAKTTSERLLKLSPSSSRAKGRRGLFSGPRTRFLSPGEPGQYAGGGNFGVGIREQNPMRGARGASSRTASSAVYYSLITMSTIGFGTPDMTFNGCTQAIFLIMAQTLVGTLMNAALVGLIYTKLFDRSSSSTNDQLIEAHVRCYCIRHVTGGDDVPVFFQQCAMRLSHPNDENGGMLMMALPTLVTHRIDPWSPLCPPKKQKREGRHGVPALPRRPQPHDGHGLPRHRAPPGRLRLRRAVLHPLREVCGGTRETEEQLERHRVMSAIDDRYSGHDVRCASYQSGEVFQSYRSLRKYCKENDMDVPRKPDTGQQKRAKFPTSKAPISAVFHSPDTHALEDRRRHSRLNHLKYLPDIVLEDDLISLTESESSSSSSDDGEARTGGDAEEAARENPLLGAAAGRAAAAAGVRLRRRRRGARRRDAPPRRRLVERRRRRRGDQGRGRERRPRRRAAAAAPPPDDAGGERRRSSIHDVFPPHDDHHPALKPSESGLLSPQRSSRLARDVDRWRDLPQVEDHLSLAECEIVVIVEAIDTYTSSTMQARHSYSFNDGDVLVNRTFVPCVEKDPQGKCLIDLKKFHETRDCDGSKNSYFSVPSIV</sequence>
<evidence type="ECO:0000259" key="14">
    <source>
        <dbReference type="Pfam" id="PF01007"/>
    </source>
</evidence>
<dbReference type="Proteomes" id="UP001363151">
    <property type="component" value="Unassembled WGS sequence"/>
</dbReference>
<keyword evidence="8 11" id="KW-0406">Ion transport</keyword>
<dbReference type="Pfam" id="PF01007">
    <property type="entry name" value="IRK"/>
    <property type="match status" value="1"/>
</dbReference>
<feature type="compositionally biased region" description="Basic and acidic residues" evidence="12">
    <location>
        <begin position="405"/>
        <end position="418"/>
    </location>
</feature>
<dbReference type="PANTHER" id="PTHR11767:SF103">
    <property type="entry name" value="POTASSIUM CHANNEL INWARDLY RECTIFYING TRANSMEMBRANE DOMAIN-CONTAINING PROTEIN"/>
    <property type="match status" value="1"/>
</dbReference>
<evidence type="ECO:0000256" key="11">
    <source>
        <dbReference type="RuleBase" id="RU003822"/>
    </source>
</evidence>
<dbReference type="InterPro" id="IPR040445">
    <property type="entry name" value="Kir_TM"/>
</dbReference>
<keyword evidence="3 11" id="KW-0633">Potassium transport</keyword>
<comment type="caution">
    <text evidence="16">The sequence shown here is derived from an EMBL/GenBank/DDBJ whole genome shotgun (WGS) entry which is preliminary data.</text>
</comment>
<dbReference type="EMBL" id="JBBJCI010000202">
    <property type="protein sequence ID" value="KAK7241378.1"/>
    <property type="molecule type" value="Genomic_DNA"/>
</dbReference>
<evidence type="ECO:0000256" key="13">
    <source>
        <dbReference type="SAM" id="Phobius"/>
    </source>
</evidence>
<keyword evidence="6 11" id="KW-0630">Potassium</keyword>
<accession>A0ABR1FYX2</accession>
<keyword evidence="7 13" id="KW-1133">Transmembrane helix</keyword>
<dbReference type="SUPFAM" id="SSF81324">
    <property type="entry name" value="Voltage-gated potassium channels"/>
    <property type="match status" value="1"/>
</dbReference>
<proteinExistence type="inferred from homology"/>
<dbReference type="InterPro" id="IPR014756">
    <property type="entry name" value="Ig_E-set"/>
</dbReference>
<dbReference type="GO" id="GO:0034220">
    <property type="term" value="P:monoatomic ion transmembrane transport"/>
    <property type="evidence" value="ECO:0007669"/>
    <property type="project" value="UniProtKB-KW"/>
</dbReference>
<keyword evidence="2 11" id="KW-0813">Transport</keyword>
<evidence type="ECO:0000256" key="1">
    <source>
        <dbReference type="ARBA" id="ARBA00004141"/>
    </source>
</evidence>
<keyword evidence="4 11" id="KW-0812">Transmembrane</keyword>
<feature type="domain" description="Potassium channel inwardly rectifying transmembrane" evidence="14">
    <location>
        <begin position="96"/>
        <end position="152"/>
    </location>
</feature>
<protein>
    <submittedName>
        <fullName evidence="16">Inward rectifier potassium channel</fullName>
    </submittedName>
</protein>
<feature type="compositionally biased region" description="Low complexity" evidence="12">
    <location>
        <begin position="421"/>
        <end position="436"/>
    </location>
</feature>
<keyword evidence="9 13" id="KW-0472">Membrane</keyword>
<feature type="region of interest" description="Disordered" evidence="12">
    <location>
        <begin position="394"/>
        <end position="526"/>
    </location>
</feature>
<evidence type="ECO:0000256" key="4">
    <source>
        <dbReference type="ARBA" id="ARBA00022692"/>
    </source>
</evidence>
<name>A0ABR1FYX2_AURAN</name>
<evidence type="ECO:0000256" key="2">
    <source>
        <dbReference type="ARBA" id="ARBA00022448"/>
    </source>
</evidence>
<gene>
    <name evidence="16" type="ORF">SO694_00059154</name>
</gene>
<feature type="compositionally biased region" description="Basic residues" evidence="12">
    <location>
        <begin position="453"/>
        <end position="464"/>
    </location>
</feature>
<dbReference type="InterPro" id="IPR041647">
    <property type="entry name" value="IRK_C"/>
</dbReference>
<reference evidence="16 17" key="1">
    <citation type="submission" date="2024-03" db="EMBL/GenBank/DDBJ databases">
        <title>Aureococcus anophagefferens CCMP1851 and Kratosvirus quantuckense: Draft genome of a second virus-susceptible host strain in the model system.</title>
        <authorList>
            <person name="Chase E."/>
            <person name="Truchon A.R."/>
            <person name="Schepens W."/>
            <person name="Wilhelm S.W."/>
        </authorList>
    </citation>
    <scope>NUCLEOTIDE SEQUENCE [LARGE SCALE GENOMIC DNA]</scope>
    <source>
        <strain evidence="16 17">CCMP1851</strain>
    </source>
</reference>
<dbReference type="InterPro" id="IPR016449">
    <property type="entry name" value="K_chnl_inward-rec_Kir"/>
</dbReference>
<evidence type="ECO:0000313" key="17">
    <source>
        <dbReference type="Proteomes" id="UP001363151"/>
    </source>
</evidence>
<feature type="compositionally biased region" description="Basic and acidic residues" evidence="12">
    <location>
        <begin position="490"/>
        <end position="510"/>
    </location>
</feature>
<comment type="subcellular location">
    <subcellularLocation>
        <location evidence="1 11">Membrane</location>
        <topology evidence="1 11">Multi-pass membrane protein</topology>
    </subcellularLocation>
</comment>
<evidence type="ECO:0000256" key="7">
    <source>
        <dbReference type="ARBA" id="ARBA00022989"/>
    </source>
</evidence>
<keyword evidence="5 11" id="KW-0851">Voltage-gated channel</keyword>
<dbReference type="SUPFAM" id="SSF81296">
    <property type="entry name" value="E set domains"/>
    <property type="match status" value="2"/>
</dbReference>
<evidence type="ECO:0000256" key="10">
    <source>
        <dbReference type="ARBA" id="ARBA00023303"/>
    </source>
</evidence>
<evidence type="ECO:0000256" key="12">
    <source>
        <dbReference type="SAM" id="MobiDB-lite"/>
    </source>
</evidence>
<feature type="compositionally biased region" description="Basic residues" evidence="12">
    <location>
        <begin position="437"/>
        <end position="446"/>
    </location>
</feature>
<evidence type="ECO:0000256" key="5">
    <source>
        <dbReference type="ARBA" id="ARBA00022882"/>
    </source>
</evidence>
<feature type="domain" description="Inward rectifier potassium channel C-terminal" evidence="15">
    <location>
        <begin position="544"/>
        <end position="616"/>
    </location>
</feature>
<evidence type="ECO:0000256" key="9">
    <source>
        <dbReference type="ARBA" id="ARBA00023136"/>
    </source>
</evidence>
<evidence type="ECO:0000313" key="16">
    <source>
        <dbReference type="EMBL" id="KAK7241378.1"/>
    </source>
</evidence>
<feature type="region of interest" description="Disordered" evidence="12">
    <location>
        <begin position="1"/>
        <end position="92"/>
    </location>
</feature>
<dbReference type="PANTHER" id="PTHR11767">
    <property type="entry name" value="INWARD RECTIFIER POTASSIUM CHANNEL"/>
    <property type="match status" value="1"/>
</dbReference>
<feature type="transmembrane region" description="Helical" evidence="13">
    <location>
        <begin position="126"/>
        <end position="149"/>
    </location>
</feature>
<evidence type="ECO:0000256" key="8">
    <source>
        <dbReference type="ARBA" id="ARBA00023065"/>
    </source>
</evidence>
<evidence type="ECO:0000256" key="6">
    <source>
        <dbReference type="ARBA" id="ARBA00022958"/>
    </source>
</evidence>
<evidence type="ECO:0000259" key="15">
    <source>
        <dbReference type="Pfam" id="PF17655"/>
    </source>
</evidence>
<dbReference type="InterPro" id="IPR013518">
    <property type="entry name" value="K_chnl_inward-rec_Kir_cyto"/>
</dbReference>
<dbReference type="Gene3D" id="1.10.287.70">
    <property type="match status" value="1"/>
</dbReference>
<comment type="similarity">
    <text evidence="11">Belongs to the inward rectifier-type potassium channel (TC 1.A.2.1) family.</text>
</comment>
<feature type="region of interest" description="Disordered" evidence="12">
    <location>
        <begin position="329"/>
        <end position="354"/>
    </location>
</feature>
<keyword evidence="17" id="KW-1185">Reference proteome</keyword>
<dbReference type="Pfam" id="PF17655">
    <property type="entry name" value="IRK_C"/>
    <property type="match status" value="1"/>
</dbReference>
<feature type="compositionally biased region" description="Basic residues" evidence="12">
    <location>
        <begin position="252"/>
        <end position="261"/>
    </location>
</feature>
<dbReference type="Gene3D" id="2.60.40.1400">
    <property type="entry name" value="G protein-activated inward rectifier potassium channel 1"/>
    <property type="match status" value="2"/>
</dbReference>
<organism evidence="16 17">
    <name type="scientific">Aureococcus anophagefferens</name>
    <name type="common">Harmful bloom alga</name>
    <dbReference type="NCBI Taxonomy" id="44056"/>
    <lineage>
        <taxon>Eukaryota</taxon>
        <taxon>Sar</taxon>
        <taxon>Stramenopiles</taxon>
        <taxon>Ochrophyta</taxon>
        <taxon>Pelagophyceae</taxon>
        <taxon>Pelagomonadales</taxon>
        <taxon>Pelagomonadaceae</taxon>
        <taxon>Aureococcus</taxon>
    </lineage>
</organism>
<feature type="region of interest" description="Disordered" evidence="12">
    <location>
        <begin position="223"/>
        <end position="261"/>
    </location>
</feature>
<evidence type="ECO:0000256" key="3">
    <source>
        <dbReference type="ARBA" id="ARBA00022538"/>
    </source>
</evidence>